<dbReference type="EC" id="4.2.2.n1" evidence="2"/>
<dbReference type="GO" id="GO:0071555">
    <property type="term" value="P:cell wall organization"/>
    <property type="evidence" value="ECO:0007669"/>
    <property type="project" value="UniProtKB-KW"/>
</dbReference>
<evidence type="ECO:0000256" key="1">
    <source>
        <dbReference type="ARBA" id="ARBA00001420"/>
    </source>
</evidence>
<proteinExistence type="predicted"/>
<dbReference type="InterPro" id="IPR036908">
    <property type="entry name" value="RlpA-like_sf"/>
</dbReference>
<dbReference type="PANTHER" id="PTHR30124:SF0">
    <property type="entry name" value="MEMBRANE-BOUND LYTIC MUREIN TRANSGLYCOSYLASE A"/>
    <property type="match status" value="1"/>
</dbReference>
<dbReference type="GO" id="GO:0009254">
    <property type="term" value="P:peptidoglycan turnover"/>
    <property type="evidence" value="ECO:0007669"/>
    <property type="project" value="InterPro"/>
</dbReference>
<dbReference type="GO" id="GO:0008933">
    <property type="term" value="F:peptidoglycan lytic transglycosylase activity"/>
    <property type="evidence" value="ECO:0007669"/>
    <property type="project" value="TreeGrafter"/>
</dbReference>
<comment type="catalytic activity">
    <reaction evidence="1">
        <text>Exolytic cleavage of the (1-&gt;4)-beta-glycosidic linkage between N-acetylmuramic acid (MurNAc) and N-acetylglucosamine (GlcNAc) residues in peptidoglycan, from either the reducing or the non-reducing ends of the peptidoglycan chains, with concomitant formation of a 1,6-anhydrobond in the MurNAc residue.</text>
        <dbReference type="EC" id="4.2.2.n1"/>
    </reaction>
</comment>
<keyword evidence="4" id="KW-0961">Cell wall biogenesis/degradation</keyword>
<dbReference type="Gene3D" id="2.40.240.50">
    <property type="entry name" value="Barwin-like endoglucanases"/>
    <property type="match status" value="1"/>
</dbReference>
<dbReference type="GO" id="GO:0019867">
    <property type="term" value="C:outer membrane"/>
    <property type="evidence" value="ECO:0007669"/>
    <property type="project" value="InterPro"/>
</dbReference>
<feature type="domain" description="Lytic transglycosylase MltA" evidence="6">
    <location>
        <begin position="109"/>
        <end position="265"/>
    </location>
</feature>
<dbReference type="InterPro" id="IPR026044">
    <property type="entry name" value="MltA"/>
</dbReference>
<dbReference type="Gene3D" id="2.40.40.10">
    <property type="entry name" value="RlpA-like domain"/>
    <property type="match status" value="1"/>
</dbReference>
<dbReference type="InterPro" id="IPR010611">
    <property type="entry name" value="3D_dom"/>
</dbReference>
<accession>E0XXV0</accession>
<dbReference type="CAZy" id="GH102">
    <property type="family name" value="Glycoside Hydrolase Family 102"/>
</dbReference>
<organism evidence="7">
    <name type="scientific">uncultured delta proteobacterium HF0200_14D13</name>
    <dbReference type="NCBI Taxonomy" id="710830"/>
    <lineage>
        <taxon>Bacteria</taxon>
        <taxon>Deltaproteobacteria</taxon>
        <taxon>environmental samples</taxon>
    </lineage>
</organism>
<dbReference type="CDD" id="cd14668">
    <property type="entry name" value="mlta_B"/>
    <property type="match status" value="1"/>
</dbReference>
<name>E0XXV0_9DELT</name>
<dbReference type="Pfam" id="PF03562">
    <property type="entry name" value="MltA"/>
    <property type="match status" value="1"/>
</dbReference>
<keyword evidence="3" id="KW-0456">Lyase</keyword>
<dbReference type="CDD" id="cd14485">
    <property type="entry name" value="mltA_like_LT_A"/>
    <property type="match status" value="1"/>
</dbReference>
<dbReference type="AlphaFoldDB" id="E0XXV0"/>
<sequence>MTPEPGLHVLSESEVAALDLEDDLQFERLDEATRQSLRYYARLPDRRTFNYAGAKYTARELERSMNLLLDILERQTQGDRLAEIRSKFQFYESRNRKGRAFFTGYYEPILPGSVELTERYTSPLYAMPEDLITVNLNRFPGDFGKKKLVGRLRGRSLIPFDDRATIVYQHSLESRATPLAYLENDIEVFFLQIQGSGLVRLDNGTLLRLNYAGQNGHRYRAIGRLLRDQIPKEQMSLRSIKDYLYSHPEEVRRVLSYNKSYTFFRQVEEGPLGNIEVPLTPGRSVAMDRRLIPKGGLAYVETSYPKAEKSASHFRPLRRFMTVQDTGGAIRGHGRADIFFGHGLEAERLAGPMKQHGRIFLMVAKPKWVRPDSENVTTAWNNHGAEHL</sequence>
<evidence type="ECO:0000256" key="4">
    <source>
        <dbReference type="ARBA" id="ARBA00023316"/>
    </source>
</evidence>
<evidence type="ECO:0000259" key="6">
    <source>
        <dbReference type="SMART" id="SM00925"/>
    </source>
</evidence>
<reference evidence="7" key="1">
    <citation type="journal article" date="2011" name="Environ. Microbiol.">
        <title>Time-series analyses of Monterey Bay coastal microbial picoplankton using a 'genome proxy' microarray.</title>
        <authorList>
            <person name="Rich V.I."/>
            <person name="Pham V.D."/>
            <person name="Eppley J."/>
            <person name="Shi Y."/>
            <person name="DeLong E.F."/>
        </authorList>
    </citation>
    <scope>NUCLEOTIDE SEQUENCE</scope>
</reference>
<protein>
    <recommendedName>
        <fullName evidence="2">peptidoglycan lytic exotransglycosylase</fullName>
        <ecNumber evidence="2">4.2.2.n1</ecNumber>
    </recommendedName>
    <alternativeName>
        <fullName evidence="5">Murein hydrolase A</fullName>
    </alternativeName>
</protein>
<dbReference type="GO" id="GO:0009253">
    <property type="term" value="P:peptidoglycan catabolic process"/>
    <property type="evidence" value="ECO:0007669"/>
    <property type="project" value="TreeGrafter"/>
</dbReference>
<dbReference type="EMBL" id="GU474914">
    <property type="protein sequence ID" value="ADI19241.1"/>
    <property type="molecule type" value="Genomic_DNA"/>
</dbReference>
<dbReference type="SMART" id="SM00925">
    <property type="entry name" value="MltA"/>
    <property type="match status" value="1"/>
</dbReference>
<dbReference type="Pfam" id="PF06725">
    <property type="entry name" value="3D"/>
    <property type="match status" value="1"/>
</dbReference>
<dbReference type="SUPFAM" id="SSF50685">
    <property type="entry name" value="Barwin-like endoglucanases"/>
    <property type="match status" value="1"/>
</dbReference>
<evidence type="ECO:0000256" key="5">
    <source>
        <dbReference type="ARBA" id="ARBA00030918"/>
    </source>
</evidence>
<dbReference type="GO" id="GO:0004553">
    <property type="term" value="F:hydrolase activity, hydrolyzing O-glycosyl compounds"/>
    <property type="evidence" value="ECO:0007669"/>
    <property type="project" value="InterPro"/>
</dbReference>
<evidence type="ECO:0000256" key="3">
    <source>
        <dbReference type="ARBA" id="ARBA00023239"/>
    </source>
</evidence>
<dbReference type="PIRSF" id="PIRSF019422">
    <property type="entry name" value="MltA"/>
    <property type="match status" value="1"/>
</dbReference>
<evidence type="ECO:0000313" key="7">
    <source>
        <dbReference type="EMBL" id="ADI19241.1"/>
    </source>
</evidence>
<evidence type="ECO:0000256" key="2">
    <source>
        <dbReference type="ARBA" id="ARBA00012587"/>
    </source>
</evidence>
<dbReference type="InterPro" id="IPR005300">
    <property type="entry name" value="MltA_B"/>
</dbReference>
<dbReference type="PANTHER" id="PTHR30124">
    <property type="entry name" value="MEMBRANE-BOUND LYTIC MUREIN TRANSGLYCOSYLASE A"/>
    <property type="match status" value="1"/>
</dbReference>